<proteinExistence type="predicted"/>
<organism evidence="2">
    <name type="scientific">marine sediment metagenome</name>
    <dbReference type="NCBI Taxonomy" id="412755"/>
    <lineage>
        <taxon>unclassified sequences</taxon>
        <taxon>metagenomes</taxon>
        <taxon>ecological metagenomes</taxon>
    </lineage>
</organism>
<accession>A0A0F9TBL4</accession>
<feature type="region of interest" description="Disordered" evidence="1">
    <location>
        <begin position="97"/>
        <end position="117"/>
    </location>
</feature>
<reference evidence="2" key="1">
    <citation type="journal article" date="2015" name="Nature">
        <title>Complex archaea that bridge the gap between prokaryotes and eukaryotes.</title>
        <authorList>
            <person name="Spang A."/>
            <person name="Saw J.H."/>
            <person name="Jorgensen S.L."/>
            <person name="Zaremba-Niedzwiedzka K."/>
            <person name="Martijn J."/>
            <person name="Lind A.E."/>
            <person name="van Eijk R."/>
            <person name="Schleper C."/>
            <person name="Guy L."/>
            <person name="Ettema T.J."/>
        </authorList>
    </citation>
    <scope>NUCLEOTIDE SEQUENCE</scope>
</reference>
<protein>
    <submittedName>
        <fullName evidence="2">Uncharacterized protein</fullName>
    </submittedName>
</protein>
<feature type="compositionally biased region" description="Acidic residues" evidence="1">
    <location>
        <begin position="99"/>
        <end position="108"/>
    </location>
</feature>
<dbReference type="EMBL" id="LAZR01001795">
    <property type="protein sequence ID" value="KKN38908.1"/>
    <property type="molecule type" value="Genomic_DNA"/>
</dbReference>
<dbReference type="AlphaFoldDB" id="A0A0F9TBL4"/>
<evidence type="ECO:0000313" key="2">
    <source>
        <dbReference type="EMBL" id="KKN38908.1"/>
    </source>
</evidence>
<sequence>MSERVERPGSGGGNTCRGCQIGWPVVPKSSDLATVADKTNEVRLVCEEDTSKLHLPRAALIEQLGEGECLDAMIALIAIDGDRDDIVETSRAIVSGDLQVEEEEDEVQYSDPESPPS</sequence>
<name>A0A0F9TBL4_9ZZZZ</name>
<evidence type="ECO:0000256" key="1">
    <source>
        <dbReference type="SAM" id="MobiDB-lite"/>
    </source>
</evidence>
<comment type="caution">
    <text evidence="2">The sequence shown here is derived from an EMBL/GenBank/DDBJ whole genome shotgun (WGS) entry which is preliminary data.</text>
</comment>
<gene>
    <name evidence="2" type="ORF">LCGC14_0748690</name>
</gene>